<evidence type="ECO:0000313" key="2">
    <source>
        <dbReference type="Proteomes" id="UP000287547"/>
    </source>
</evidence>
<sequence length="82" mass="8877">MIKMWTIGYTARHRALLQAVRDGRGQLVGGSLTVDGRWCDNFATIELIQADLVRPADSAPYGVPIPAVLTNSGTALLRILTL</sequence>
<gene>
    <name evidence="1" type="ORF">DMH04_17905</name>
</gene>
<comment type="caution">
    <text evidence="1">The sequence shown here is derived from an EMBL/GenBank/DDBJ whole genome shotgun (WGS) entry which is preliminary data.</text>
</comment>
<protein>
    <submittedName>
        <fullName evidence="1">Uncharacterized protein</fullName>
    </submittedName>
</protein>
<accession>A0A428ZAT3</accession>
<dbReference type="EMBL" id="QHKI01000013">
    <property type="protein sequence ID" value="RSM85175.1"/>
    <property type="molecule type" value="Genomic_DNA"/>
</dbReference>
<evidence type="ECO:0000313" key="1">
    <source>
        <dbReference type="EMBL" id="RSM85175.1"/>
    </source>
</evidence>
<organism evidence="1 2">
    <name type="scientific">Kibdelosporangium aridum</name>
    <dbReference type="NCBI Taxonomy" id="2030"/>
    <lineage>
        <taxon>Bacteria</taxon>
        <taxon>Bacillati</taxon>
        <taxon>Actinomycetota</taxon>
        <taxon>Actinomycetes</taxon>
        <taxon>Pseudonocardiales</taxon>
        <taxon>Pseudonocardiaceae</taxon>
        <taxon>Kibdelosporangium</taxon>
    </lineage>
</organism>
<dbReference type="AlphaFoldDB" id="A0A428ZAT3"/>
<reference evidence="1 2" key="1">
    <citation type="submission" date="2018-05" db="EMBL/GenBank/DDBJ databases">
        <title>Evolution of GPA BGCs.</title>
        <authorList>
            <person name="Waglechner N."/>
            <person name="Wright G.D."/>
        </authorList>
    </citation>
    <scope>NUCLEOTIDE SEQUENCE [LARGE SCALE GENOMIC DNA]</scope>
    <source>
        <strain evidence="1 2">A82846</strain>
    </source>
</reference>
<proteinExistence type="predicted"/>
<dbReference type="Proteomes" id="UP000287547">
    <property type="component" value="Unassembled WGS sequence"/>
</dbReference>
<name>A0A428ZAT3_KIBAR</name>